<organism evidence="1 2">
    <name type="scientific">Caminibacter pacificus</name>
    <dbReference type="NCBI Taxonomy" id="1424653"/>
    <lineage>
        <taxon>Bacteria</taxon>
        <taxon>Pseudomonadati</taxon>
        <taxon>Campylobacterota</taxon>
        <taxon>Epsilonproteobacteria</taxon>
        <taxon>Nautiliales</taxon>
        <taxon>Nautiliaceae</taxon>
        <taxon>Caminibacter</taxon>
    </lineage>
</organism>
<evidence type="ECO:0000313" key="2">
    <source>
        <dbReference type="Proteomes" id="UP000272781"/>
    </source>
</evidence>
<dbReference type="RefSeq" id="WP_123352253.1">
    <property type="nucleotide sequence ID" value="NZ_CP027432.2"/>
</dbReference>
<accession>A0AAJ4RCJ8</accession>
<protein>
    <submittedName>
        <fullName evidence="1">Uncharacterized protein</fullName>
    </submittedName>
</protein>
<proteinExistence type="predicted"/>
<comment type="caution">
    <text evidence="1">The sequence shown here is derived from an EMBL/GenBank/DDBJ whole genome shotgun (WGS) entry which is preliminary data.</text>
</comment>
<dbReference type="AlphaFoldDB" id="A0AAJ4RCJ8"/>
<name>A0AAJ4RCJ8_9BACT</name>
<dbReference type="Proteomes" id="UP000272781">
    <property type="component" value="Unassembled WGS sequence"/>
</dbReference>
<gene>
    <name evidence="1" type="ORF">EDC58_0843</name>
</gene>
<sequence length="181" mass="21854">MKKLLLIVSFFTYIFAQPNLKNLSVIELFKKQYYTYICMHRWIYINKYEKKREDLLSLVAYSCLKKHFLTPALDLSKVLRMTKEGRINSTYITTLFMMKLLLIQYLNNENSLLEVTLPKINNDLLAHVFYLIQKQKPEVKNYQTEVSDDEKHYIITYKPYINNIIIDIYQNGKLIKKEKYW</sequence>
<reference evidence="1 2" key="1">
    <citation type="submission" date="2018-11" db="EMBL/GenBank/DDBJ databases">
        <title>Genomic Encyclopedia of Type Strains, Phase IV (KMG-IV): sequencing the most valuable type-strain genomes for metagenomic binning, comparative biology and taxonomic classification.</title>
        <authorList>
            <person name="Goeker M."/>
        </authorList>
    </citation>
    <scope>NUCLEOTIDE SEQUENCE [LARGE SCALE GENOMIC DNA]</scope>
    <source>
        <strain evidence="1 2">DSM 27783</strain>
    </source>
</reference>
<evidence type="ECO:0000313" key="1">
    <source>
        <dbReference type="EMBL" id="ROR39867.1"/>
    </source>
</evidence>
<dbReference type="EMBL" id="RJVK01000002">
    <property type="protein sequence ID" value="ROR39867.1"/>
    <property type="molecule type" value="Genomic_DNA"/>
</dbReference>